<gene>
    <name evidence="2" type="ORF">JKA74_04425</name>
</gene>
<keyword evidence="3" id="KW-1185">Reference proteome</keyword>
<keyword evidence="1" id="KW-0732">Signal</keyword>
<evidence type="ECO:0000313" key="3">
    <source>
        <dbReference type="Proteomes" id="UP000611723"/>
    </source>
</evidence>
<dbReference type="EMBL" id="JAEQBW010000001">
    <property type="protein sequence ID" value="MBK6264272.1"/>
    <property type="molecule type" value="Genomic_DNA"/>
</dbReference>
<evidence type="ECO:0000313" key="2">
    <source>
        <dbReference type="EMBL" id="MBK6264272.1"/>
    </source>
</evidence>
<name>A0A934WWK4_9BACT</name>
<sequence>MHKPLSITVFVVSLLISMQIHAQDSDSLSSQNEYKFGIGAGAGFATGYGLSFRYIPEKFGGQVNFAPYKDKETERYSFGVTFLYMLIESNSTNLFLYQANHYYYNSEISYLYNPGMPNNQEETRYTEGYFNNGLGFGIEIIFVKRVGLNIMAGYAFYDNFQQLNVTGELALYYKF</sequence>
<dbReference type="Proteomes" id="UP000611723">
    <property type="component" value="Unassembled WGS sequence"/>
</dbReference>
<accession>A0A934WWK4</accession>
<dbReference type="AlphaFoldDB" id="A0A934WWK4"/>
<protein>
    <recommendedName>
        <fullName evidence="4">Outer membrane protein beta-barrel domain-containing protein</fullName>
    </recommendedName>
</protein>
<evidence type="ECO:0000256" key="1">
    <source>
        <dbReference type="SAM" id="SignalP"/>
    </source>
</evidence>
<organism evidence="2 3">
    <name type="scientific">Marivirga aurantiaca</name>
    <dbReference type="NCBI Taxonomy" id="2802615"/>
    <lineage>
        <taxon>Bacteria</taxon>
        <taxon>Pseudomonadati</taxon>
        <taxon>Bacteroidota</taxon>
        <taxon>Cytophagia</taxon>
        <taxon>Cytophagales</taxon>
        <taxon>Marivirgaceae</taxon>
        <taxon>Marivirga</taxon>
    </lineage>
</organism>
<evidence type="ECO:0008006" key="4">
    <source>
        <dbReference type="Google" id="ProtNLM"/>
    </source>
</evidence>
<dbReference type="RefSeq" id="WP_201429939.1">
    <property type="nucleotide sequence ID" value="NZ_JAEQBW010000001.1"/>
</dbReference>
<reference evidence="2" key="1">
    <citation type="submission" date="2021-01" db="EMBL/GenBank/DDBJ databases">
        <title>Marivirga aurantiaca sp. nov., isolated from intertidal surface sediments.</title>
        <authorList>
            <person name="Zhang M."/>
        </authorList>
    </citation>
    <scope>NUCLEOTIDE SEQUENCE</scope>
    <source>
        <strain evidence="2">S37H4</strain>
    </source>
</reference>
<comment type="caution">
    <text evidence="2">The sequence shown here is derived from an EMBL/GenBank/DDBJ whole genome shotgun (WGS) entry which is preliminary data.</text>
</comment>
<feature type="chain" id="PRO_5037715050" description="Outer membrane protein beta-barrel domain-containing protein" evidence="1">
    <location>
        <begin position="23"/>
        <end position="175"/>
    </location>
</feature>
<feature type="signal peptide" evidence="1">
    <location>
        <begin position="1"/>
        <end position="22"/>
    </location>
</feature>
<proteinExistence type="predicted"/>